<feature type="coiled-coil region" evidence="2">
    <location>
        <begin position="504"/>
        <end position="658"/>
    </location>
</feature>
<evidence type="ECO:0000313" key="5">
    <source>
        <dbReference type="Proteomes" id="UP000186817"/>
    </source>
</evidence>
<dbReference type="Proteomes" id="UP000186817">
    <property type="component" value="Unassembled WGS sequence"/>
</dbReference>
<feature type="region of interest" description="Disordered" evidence="3">
    <location>
        <begin position="40"/>
        <end position="73"/>
    </location>
</feature>
<proteinExistence type="predicted"/>
<keyword evidence="1 2" id="KW-0175">Coiled coil</keyword>
<organism evidence="4 5">
    <name type="scientific">Symbiodinium microadriaticum</name>
    <name type="common">Dinoflagellate</name>
    <name type="synonym">Zooxanthella microadriatica</name>
    <dbReference type="NCBI Taxonomy" id="2951"/>
    <lineage>
        <taxon>Eukaryota</taxon>
        <taxon>Sar</taxon>
        <taxon>Alveolata</taxon>
        <taxon>Dinophyceae</taxon>
        <taxon>Suessiales</taxon>
        <taxon>Symbiodiniaceae</taxon>
        <taxon>Symbiodinium</taxon>
    </lineage>
</organism>
<evidence type="ECO:0000313" key="4">
    <source>
        <dbReference type="EMBL" id="OLP76488.1"/>
    </source>
</evidence>
<reference evidence="4 5" key="1">
    <citation type="submission" date="2016-02" db="EMBL/GenBank/DDBJ databases">
        <title>Genome analysis of coral dinoflagellate symbionts highlights evolutionary adaptations to a symbiotic lifestyle.</title>
        <authorList>
            <person name="Aranda M."/>
            <person name="Li Y."/>
            <person name="Liew Y.J."/>
            <person name="Baumgarten S."/>
            <person name="Simakov O."/>
            <person name="Wilson M."/>
            <person name="Piel J."/>
            <person name="Ashoor H."/>
            <person name="Bougouffa S."/>
            <person name="Bajic V.B."/>
            <person name="Ryu T."/>
            <person name="Ravasi T."/>
            <person name="Bayer T."/>
            <person name="Micklem G."/>
            <person name="Kim H."/>
            <person name="Bhak J."/>
            <person name="Lajeunesse T.C."/>
            <person name="Voolstra C.R."/>
        </authorList>
    </citation>
    <scope>NUCLEOTIDE SEQUENCE [LARGE SCALE GENOMIC DNA]</scope>
    <source>
        <strain evidence="4 5">CCMP2467</strain>
    </source>
</reference>
<sequence length="783" mass="85187">MIRYSNHSATFLTSSLQLIGYRRMPIRALATAPAELLVPRQERATSDLEKDTVPQTNRPPSSPASSSTSTGLLRGISPIEAGAARALPWHELPEEVKAVMVSRAAMQPRDSPPLLTTKPEDKTDDENAVMDTSRAGGDPPELEATPPEPTGKPSGLNDKQTSLQQLFEGGTDETGDMGKVTAAVRGVVALVVLLCFSMPLHNGPSPGEEETESASERESFHNLGFGGCSGMSLAAELWADLRIMKGMVLQQSSSPFSHAVRISYAFDAASDTGVTLGDHSGWIGNSEECVNLVMKQQGQVKNIEDREKKKAPSGGLCVTKIWFSPKQPSTRLADFESLAHSLFDADALSDRSPASSSPPGSPYTPLEDKENVEVETNKLRRVRFSAVEEAEEEAKSAKQASVQALLEAEGYKEELEKANGMILSIKEAQMVQNVCETQHHELVKERSHAVAEELRRIKDAVAIFREHVVDTQDLLDDEMANVNTVLDVHFEVLDALARVTQDRLKTKQSETDQVRRELENAEDAMAMQSTFADSQAKITGELEAEKQELEAQVAAVTEELRASEEKASLQNGELSGLLSKLQASHDDLQQQLRCAQEALQAQEQRKTSDGVAAAEAAQSLQAANAALQTKVDDLQSQVAAKQEELAALAETLQDSEAKATDAATQLLTAQLKMEFAGWSRDPRLLQLDESWMSLIEVASEERESMESKLQSAQEAVQAQSEVEAKKQELEAQVAAVTEELLASEEKASLQNGELSGLLSKLQASHDDLQQQLQCAQEALQAFQ</sequence>
<accession>A0A1Q9C0P2</accession>
<evidence type="ECO:0000256" key="2">
    <source>
        <dbReference type="SAM" id="Coils"/>
    </source>
</evidence>
<dbReference type="OrthoDB" id="10474806at2759"/>
<keyword evidence="5" id="KW-1185">Reference proteome</keyword>
<dbReference type="AlphaFoldDB" id="A0A1Q9C0P2"/>
<dbReference type="PANTHER" id="PTHR23160">
    <property type="entry name" value="SYNAPTONEMAL COMPLEX PROTEIN-RELATED"/>
    <property type="match status" value="1"/>
</dbReference>
<evidence type="ECO:0000256" key="3">
    <source>
        <dbReference type="SAM" id="MobiDB-lite"/>
    </source>
</evidence>
<dbReference type="EMBL" id="LSRX01002010">
    <property type="protein sequence ID" value="OLP76488.1"/>
    <property type="molecule type" value="Genomic_DNA"/>
</dbReference>
<name>A0A1Q9C0P2_SYMMI</name>
<comment type="caution">
    <text evidence="4">The sequence shown here is derived from an EMBL/GenBank/DDBJ whole genome shotgun (WGS) entry which is preliminary data.</text>
</comment>
<feature type="region of interest" description="Disordered" evidence="3">
    <location>
        <begin position="104"/>
        <end position="158"/>
    </location>
</feature>
<dbReference type="PANTHER" id="PTHR23160:SF19">
    <property type="entry name" value="MYOSIN HEAVY CHAIN-RELATED PROTEIN"/>
    <property type="match status" value="1"/>
</dbReference>
<gene>
    <name evidence="4" type="ORF">AK812_SmicGene43566</name>
</gene>
<feature type="compositionally biased region" description="Low complexity" evidence="3">
    <location>
        <begin position="348"/>
        <end position="358"/>
    </location>
</feature>
<feature type="region of interest" description="Disordered" evidence="3">
    <location>
        <begin position="348"/>
        <end position="374"/>
    </location>
</feature>
<protein>
    <submittedName>
        <fullName evidence="4">Uncharacterized protein</fullName>
    </submittedName>
</protein>
<feature type="compositionally biased region" description="Basic and acidic residues" evidence="3">
    <location>
        <begin position="40"/>
        <end position="52"/>
    </location>
</feature>
<feature type="coiled-coil region" evidence="2">
    <location>
        <begin position="695"/>
        <end position="778"/>
    </location>
</feature>
<evidence type="ECO:0000256" key="1">
    <source>
        <dbReference type="ARBA" id="ARBA00023054"/>
    </source>
</evidence>